<evidence type="ECO:0000256" key="9">
    <source>
        <dbReference type="RuleBase" id="RU362103"/>
    </source>
</evidence>
<dbReference type="FunFam" id="3.40.1090.10:FF:000010">
    <property type="entry name" value="Lysophospholipase"/>
    <property type="match status" value="1"/>
</dbReference>
<evidence type="ECO:0000256" key="2">
    <source>
        <dbReference type="ARBA" id="ARBA00013274"/>
    </source>
</evidence>
<evidence type="ECO:0000256" key="6">
    <source>
        <dbReference type="ARBA" id="ARBA00023180"/>
    </source>
</evidence>
<dbReference type="PROSITE" id="PS51210">
    <property type="entry name" value="PLA2C"/>
    <property type="match status" value="1"/>
</dbReference>
<evidence type="ECO:0000256" key="5">
    <source>
        <dbReference type="ARBA" id="ARBA00023098"/>
    </source>
</evidence>
<keyword evidence="10" id="KW-0472">Membrane</keyword>
<dbReference type="GO" id="GO:0004622">
    <property type="term" value="F:phosphatidylcholine lysophospholipase activity"/>
    <property type="evidence" value="ECO:0007669"/>
    <property type="project" value="UniProtKB-EC"/>
</dbReference>
<dbReference type="SMART" id="SM00022">
    <property type="entry name" value="PLAc"/>
    <property type="match status" value="1"/>
</dbReference>
<keyword evidence="6" id="KW-0325">Glycoprotein</keyword>
<keyword evidence="10" id="KW-0812">Transmembrane</keyword>
<dbReference type="InterPro" id="IPR016035">
    <property type="entry name" value="Acyl_Trfase/lysoPLipase"/>
</dbReference>
<feature type="domain" description="PLA2c" evidence="11">
    <location>
        <begin position="186"/>
        <end position="726"/>
    </location>
</feature>
<gene>
    <name evidence="12" type="ORF">FCULG_00000013</name>
</gene>
<evidence type="ECO:0000256" key="10">
    <source>
        <dbReference type="SAM" id="Phobius"/>
    </source>
</evidence>
<dbReference type="GO" id="GO:0046475">
    <property type="term" value="P:glycerophospholipid catabolic process"/>
    <property type="evidence" value="ECO:0007669"/>
    <property type="project" value="TreeGrafter"/>
</dbReference>
<dbReference type="OMA" id="FARYCWN"/>
<dbReference type="AlphaFoldDB" id="A0A2T4GKK6"/>
<dbReference type="Gene3D" id="3.40.1090.10">
    <property type="entry name" value="Cytosolic phospholipase A2 catalytic domain"/>
    <property type="match status" value="1"/>
</dbReference>
<dbReference type="GO" id="GO:0005829">
    <property type="term" value="C:cytosol"/>
    <property type="evidence" value="ECO:0007669"/>
    <property type="project" value="TreeGrafter"/>
</dbReference>
<accession>A0A2T4GKK6</accession>
<evidence type="ECO:0000313" key="12">
    <source>
        <dbReference type="EMBL" id="PTD04098.1"/>
    </source>
</evidence>
<organism evidence="12 13">
    <name type="scientific">Fusarium culmorum</name>
    <dbReference type="NCBI Taxonomy" id="5516"/>
    <lineage>
        <taxon>Eukaryota</taxon>
        <taxon>Fungi</taxon>
        <taxon>Dikarya</taxon>
        <taxon>Ascomycota</taxon>
        <taxon>Pezizomycotina</taxon>
        <taxon>Sordariomycetes</taxon>
        <taxon>Hypocreomycetidae</taxon>
        <taxon>Hypocreales</taxon>
        <taxon>Nectriaceae</taxon>
        <taxon>Fusarium</taxon>
    </lineage>
</organism>
<evidence type="ECO:0000256" key="3">
    <source>
        <dbReference type="ARBA" id="ARBA00022801"/>
    </source>
</evidence>
<dbReference type="EC" id="3.1.1.5" evidence="2 9"/>
<dbReference type="PANTHER" id="PTHR10728">
    <property type="entry name" value="CYTOSOLIC PHOSPHOLIPASE A2"/>
    <property type="match status" value="1"/>
</dbReference>
<dbReference type="GO" id="GO:0004623">
    <property type="term" value="F:phospholipase A2 activity"/>
    <property type="evidence" value="ECO:0007669"/>
    <property type="project" value="TreeGrafter"/>
</dbReference>
<keyword evidence="10" id="KW-1133">Transmembrane helix</keyword>
<evidence type="ECO:0000256" key="1">
    <source>
        <dbReference type="ARBA" id="ARBA00008780"/>
    </source>
</evidence>
<comment type="similarity">
    <text evidence="1 9">Belongs to the lysophospholipase family.</text>
</comment>
<name>A0A2T4GKK6_FUSCU</name>
<dbReference type="OrthoDB" id="4084751at2759"/>
<dbReference type="SUPFAM" id="SSF52151">
    <property type="entry name" value="FabD/lysophospholipase-like"/>
    <property type="match status" value="1"/>
</dbReference>
<dbReference type="EMBL" id="PVEM01000012">
    <property type="protein sequence ID" value="PTD04098.1"/>
    <property type="molecule type" value="Genomic_DNA"/>
</dbReference>
<feature type="transmembrane region" description="Helical" evidence="10">
    <location>
        <begin position="745"/>
        <end position="765"/>
    </location>
</feature>
<keyword evidence="3 8" id="KW-0378">Hydrolase</keyword>
<dbReference type="Pfam" id="PF01735">
    <property type="entry name" value="PLA2_B"/>
    <property type="match status" value="1"/>
</dbReference>
<evidence type="ECO:0000256" key="7">
    <source>
        <dbReference type="ARBA" id="ARBA00049531"/>
    </source>
</evidence>
<keyword evidence="5 8" id="KW-0443">Lipid metabolism</keyword>
<evidence type="ECO:0000259" key="11">
    <source>
        <dbReference type="PROSITE" id="PS51210"/>
    </source>
</evidence>
<reference evidence="12 13" key="1">
    <citation type="submission" date="2018-02" db="EMBL/GenBank/DDBJ databases">
        <title>Fusarium culmorum secondary metabolites in fungal-bacterial-plant interactions.</title>
        <authorList>
            <person name="Schmidt R."/>
        </authorList>
    </citation>
    <scope>NUCLEOTIDE SEQUENCE [LARGE SCALE GENOMIC DNA]</scope>
    <source>
        <strain evidence="12 13">PV</strain>
    </source>
</reference>
<proteinExistence type="inferred from homology"/>
<dbReference type="Proteomes" id="UP000241587">
    <property type="component" value="Unassembled WGS sequence"/>
</dbReference>
<dbReference type="Gene3D" id="2.60.270.50">
    <property type="match status" value="1"/>
</dbReference>
<keyword evidence="13" id="KW-1185">Reference proteome</keyword>
<sequence>MATRELFVVILNHTNEELNTELEWPTLTYGHFIKGPDLPPPQTILAGESGMLRCKSNHLGGKIEGSITYRIVGFGPRNEVAFTWSLPYVGVNKFSAASAIPNFKVHVLGGHGNQAVVVFVLEPSQKTDGGMEDGGVLAAVAKYPLKCAEEPLTVQHSAFANAEVLPFLGLRGAPNAPDGYAPGQVSCPVTRPTIRPAANLSSEESKWLEQRDNNTGAALRDILKRFDIGNLDTDSYLDSILSDDDALPRIGIAISGGGYRAMMNGAGAIAAFDNRTTGSSSKGHLGGILQATTYLSGLSGGSWTVGSLYTQNFTSVESIISAKTGYLSTLWQFDDSIIEGPAGLRRSQYYRQLYQDVNDKVDAGFKKSITDYWGRALSYQLVNASDGGPAYTFSSIANDTDFATAKTPMPIIVAIERTTGQIQIATNSTIVEFNPWEMGSYDPGLSAFAPLKYVGSSFNNGTLKRGSHCIAGVDNVGFVMGTSASLFNQAFLQIGKADDAPDFLVKAINNTLADIGEENRDIANWPNPFYKYNPKNNSNAETTILTLVDGGEDLQNIPLHPLLLSERKVDAIFAVDGSADTKTHWPNGTALVATYQRSKEGTSPQNNDFPEIPDQNTFVNLGLNKQPTFFGCGNSTGPLIIYLPNAPYTTQSNFTTFDLEYSDTDRNNVIENAYNVATMGNGTVVENWPACIGCAILARSFVRTKTAVPSQCEDCFKTFCWNGTLNDTVPGIYEPDQIIESGVGVVAPLKGVAGFALLLSFMLFYM</sequence>
<dbReference type="InterPro" id="IPR002642">
    <property type="entry name" value="LysoPLipase_cat_dom"/>
</dbReference>
<comment type="caution">
    <text evidence="12">The sequence shown here is derived from an EMBL/GenBank/DDBJ whole genome shotgun (WGS) entry which is preliminary data.</text>
</comment>
<dbReference type="PANTHER" id="PTHR10728:SF62">
    <property type="entry name" value="LYSOPHOSPHOLIPASE"/>
    <property type="match status" value="1"/>
</dbReference>
<dbReference type="GO" id="GO:0005783">
    <property type="term" value="C:endoplasmic reticulum"/>
    <property type="evidence" value="ECO:0007669"/>
    <property type="project" value="TreeGrafter"/>
</dbReference>
<keyword evidence="4 8" id="KW-0442">Lipid degradation</keyword>
<protein>
    <recommendedName>
        <fullName evidence="2 9">Lysophospholipase</fullName>
        <ecNumber evidence="2 9">3.1.1.5</ecNumber>
    </recommendedName>
</protein>
<evidence type="ECO:0000313" key="13">
    <source>
        <dbReference type="Proteomes" id="UP000241587"/>
    </source>
</evidence>
<evidence type="ECO:0000256" key="4">
    <source>
        <dbReference type="ARBA" id="ARBA00022963"/>
    </source>
</evidence>
<comment type="catalytic activity">
    <reaction evidence="7 9">
        <text>a 1-acyl-sn-glycero-3-phosphocholine + H2O = sn-glycerol 3-phosphocholine + a fatty acid + H(+)</text>
        <dbReference type="Rhea" id="RHEA:15177"/>
        <dbReference type="ChEBI" id="CHEBI:15377"/>
        <dbReference type="ChEBI" id="CHEBI:15378"/>
        <dbReference type="ChEBI" id="CHEBI:16870"/>
        <dbReference type="ChEBI" id="CHEBI:28868"/>
        <dbReference type="ChEBI" id="CHEBI:58168"/>
        <dbReference type="EC" id="3.1.1.5"/>
    </reaction>
</comment>
<evidence type="ECO:0000256" key="8">
    <source>
        <dbReference type="PROSITE-ProRule" id="PRU00555"/>
    </source>
</evidence>